<feature type="compositionally biased region" description="Polar residues" evidence="1">
    <location>
        <begin position="391"/>
        <end position="409"/>
    </location>
</feature>
<proteinExistence type="predicted"/>
<gene>
    <name evidence="2" type="ORF">Tco_1080510</name>
</gene>
<dbReference type="Proteomes" id="UP001151760">
    <property type="component" value="Unassembled WGS sequence"/>
</dbReference>
<keyword evidence="3" id="KW-1185">Reference proteome</keyword>
<accession>A0ABQ5HWG4</accession>
<feature type="compositionally biased region" description="Basic and acidic residues" evidence="1">
    <location>
        <begin position="343"/>
        <end position="359"/>
    </location>
</feature>
<sequence length="429" mass="48121">MQVAQVMELVPNQRFLMSLKTRQLGDSDDDINDDDSDEVTKNDDDGDNEASDKYEELYKDVTVRLKATENKEEGKGDAEMTDVGRDDGTQHITYDSSISSDFANQFLNLDNVPTTDSEVLSMMNVKVRHEEPSTQTPSLLNIPIIVIPKTLTAATPIIPLTIPPITPLTQQSTPTPTPAPTTAITTTLIPALLDFSSLLKDSIQKTFISYTAEVEKKAKDERKKYIDLVEKSMKDIIKDEVKTQLPQILPKEVSEFATPVIQSTLTESLKNAILLDKIQKSKSYRVTQEHRDLYDALVKSYKLDKDLYESYGKSYSLKRVHEDKDKDEDPPAGSDQWLKQRKTSKDAEPSKGFKLKESKSSLSKGTKYQSKSSGKSTQAEESVFEIADTDMPQNQGGDLGNTDDQPNVEETSRDDWFKKPKRPPTPDPD</sequence>
<reference evidence="2" key="2">
    <citation type="submission" date="2022-01" db="EMBL/GenBank/DDBJ databases">
        <authorList>
            <person name="Yamashiro T."/>
            <person name="Shiraishi A."/>
            <person name="Satake H."/>
            <person name="Nakayama K."/>
        </authorList>
    </citation>
    <scope>NUCLEOTIDE SEQUENCE</scope>
</reference>
<evidence type="ECO:0000313" key="3">
    <source>
        <dbReference type="Proteomes" id="UP001151760"/>
    </source>
</evidence>
<feature type="compositionally biased region" description="Polar residues" evidence="1">
    <location>
        <begin position="366"/>
        <end position="380"/>
    </location>
</feature>
<evidence type="ECO:0000313" key="2">
    <source>
        <dbReference type="EMBL" id="GJT91665.1"/>
    </source>
</evidence>
<evidence type="ECO:0000256" key="1">
    <source>
        <dbReference type="SAM" id="MobiDB-lite"/>
    </source>
</evidence>
<feature type="region of interest" description="Disordered" evidence="1">
    <location>
        <begin position="21"/>
        <end position="55"/>
    </location>
</feature>
<feature type="region of interest" description="Disordered" evidence="1">
    <location>
        <begin position="321"/>
        <end position="429"/>
    </location>
</feature>
<name>A0ABQ5HWG4_9ASTR</name>
<organism evidence="2 3">
    <name type="scientific">Tanacetum coccineum</name>
    <dbReference type="NCBI Taxonomy" id="301880"/>
    <lineage>
        <taxon>Eukaryota</taxon>
        <taxon>Viridiplantae</taxon>
        <taxon>Streptophyta</taxon>
        <taxon>Embryophyta</taxon>
        <taxon>Tracheophyta</taxon>
        <taxon>Spermatophyta</taxon>
        <taxon>Magnoliopsida</taxon>
        <taxon>eudicotyledons</taxon>
        <taxon>Gunneridae</taxon>
        <taxon>Pentapetalae</taxon>
        <taxon>asterids</taxon>
        <taxon>campanulids</taxon>
        <taxon>Asterales</taxon>
        <taxon>Asteraceae</taxon>
        <taxon>Asteroideae</taxon>
        <taxon>Anthemideae</taxon>
        <taxon>Anthemidinae</taxon>
        <taxon>Tanacetum</taxon>
    </lineage>
</organism>
<dbReference type="EMBL" id="BQNB010020039">
    <property type="protein sequence ID" value="GJT91665.1"/>
    <property type="molecule type" value="Genomic_DNA"/>
</dbReference>
<feature type="compositionally biased region" description="Acidic residues" evidence="1">
    <location>
        <begin position="26"/>
        <end position="37"/>
    </location>
</feature>
<protein>
    <submittedName>
        <fullName evidence="2">Uncharacterized protein</fullName>
    </submittedName>
</protein>
<comment type="caution">
    <text evidence="2">The sequence shown here is derived from an EMBL/GenBank/DDBJ whole genome shotgun (WGS) entry which is preliminary data.</text>
</comment>
<feature type="region of interest" description="Disordered" evidence="1">
    <location>
        <begin position="68"/>
        <end position="88"/>
    </location>
</feature>
<reference evidence="2" key="1">
    <citation type="journal article" date="2022" name="Int. J. Mol. Sci.">
        <title>Draft Genome of Tanacetum Coccineum: Genomic Comparison of Closely Related Tanacetum-Family Plants.</title>
        <authorList>
            <person name="Yamashiro T."/>
            <person name="Shiraishi A."/>
            <person name="Nakayama K."/>
            <person name="Satake H."/>
        </authorList>
    </citation>
    <scope>NUCLEOTIDE SEQUENCE</scope>
</reference>